<evidence type="ECO:0000256" key="1">
    <source>
        <dbReference type="SAM" id="SignalP"/>
    </source>
</evidence>
<sequence>MKYKIVLSVCLVLLLIGCGKDSVLEPTNDKNTDIELKMIKANTGMDQHISNQAKELLSSYDAITSVKAVNDEKNLLTAIEVHHNKRFNLKKIQKELTKELEKKFKNFHVELTLDKKLVLELDKLEKAMESGDISKKKLKKEIKKLTKLSKEQA</sequence>
<evidence type="ECO:0000313" key="2">
    <source>
        <dbReference type="EMBL" id="OZU90504.1"/>
    </source>
</evidence>
<comment type="caution">
    <text evidence="2">The sequence shown here is derived from an EMBL/GenBank/DDBJ whole genome shotgun (WGS) entry which is preliminary data.</text>
</comment>
<keyword evidence="3" id="KW-1185">Reference proteome</keyword>
<feature type="signal peptide" evidence="1">
    <location>
        <begin position="1"/>
        <end position="21"/>
    </location>
</feature>
<gene>
    <name evidence="2" type="ORF">CIL03_04980</name>
</gene>
<protein>
    <recommendedName>
        <fullName evidence="4">Sporulation protein</fullName>
    </recommendedName>
</protein>
<accession>A0A265NGE9</accession>
<dbReference type="EMBL" id="NPMS01000001">
    <property type="protein sequence ID" value="OZU90504.1"/>
    <property type="molecule type" value="Genomic_DNA"/>
</dbReference>
<feature type="chain" id="PRO_5039187261" description="Sporulation protein" evidence="1">
    <location>
        <begin position="22"/>
        <end position="153"/>
    </location>
</feature>
<organism evidence="2 3">
    <name type="scientific">Virgibacillus indicus</name>
    <dbReference type="NCBI Taxonomy" id="2024554"/>
    <lineage>
        <taxon>Bacteria</taxon>
        <taxon>Bacillati</taxon>
        <taxon>Bacillota</taxon>
        <taxon>Bacilli</taxon>
        <taxon>Bacillales</taxon>
        <taxon>Bacillaceae</taxon>
        <taxon>Virgibacillus</taxon>
    </lineage>
</organism>
<name>A0A265NGE9_9BACI</name>
<dbReference type="OrthoDB" id="2967160at2"/>
<keyword evidence="1" id="KW-0732">Signal</keyword>
<dbReference type="AlphaFoldDB" id="A0A265NGE9"/>
<proteinExistence type="predicted"/>
<dbReference type="RefSeq" id="WP_094884110.1">
    <property type="nucleotide sequence ID" value="NZ_NPMS01000001.1"/>
</dbReference>
<evidence type="ECO:0008006" key="4">
    <source>
        <dbReference type="Google" id="ProtNLM"/>
    </source>
</evidence>
<evidence type="ECO:0000313" key="3">
    <source>
        <dbReference type="Proteomes" id="UP000216498"/>
    </source>
</evidence>
<dbReference type="PROSITE" id="PS51257">
    <property type="entry name" value="PROKAR_LIPOPROTEIN"/>
    <property type="match status" value="1"/>
</dbReference>
<reference evidence="2 3" key="1">
    <citation type="submission" date="2017-08" db="EMBL/GenBank/DDBJ databases">
        <title>Virgibacillus indicus sp. nov. and Virgibacillus profoundi sp. nov, two moderately halophilic bacteria isolated from marine sediment by using the Microfluidic Streak Plate.</title>
        <authorList>
            <person name="Xu B."/>
            <person name="Hu B."/>
            <person name="Wang J."/>
            <person name="Zhu Y."/>
            <person name="Huang L."/>
            <person name="Du W."/>
            <person name="Huang Y."/>
        </authorList>
    </citation>
    <scope>NUCLEOTIDE SEQUENCE [LARGE SCALE GENOMIC DNA]</scope>
    <source>
        <strain evidence="2 3">IO3-P2-C2</strain>
    </source>
</reference>
<dbReference type="Proteomes" id="UP000216498">
    <property type="component" value="Unassembled WGS sequence"/>
</dbReference>